<comment type="catalytic activity">
    <reaction evidence="10 11">
        <text>ATP + H2O = ADP + phosphate + H(+)</text>
        <dbReference type="Rhea" id="RHEA:13065"/>
        <dbReference type="ChEBI" id="CHEBI:15377"/>
        <dbReference type="ChEBI" id="CHEBI:15378"/>
        <dbReference type="ChEBI" id="CHEBI:30616"/>
        <dbReference type="ChEBI" id="CHEBI:43474"/>
        <dbReference type="ChEBI" id="CHEBI:456216"/>
        <dbReference type="EC" id="5.6.2.3"/>
    </reaction>
</comment>
<dbReference type="GO" id="GO:0005524">
    <property type="term" value="F:ATP binding"/>
    <property type="evidence" value="ECO:0007669"/>
    <property type="project" value="UniProtKB-UniRule"/>
</dbReference>
<dbReference type="InterPro" id="IPR016136">
    <property type="entry name" value="DNA_helicase_N/primase_C"/>
</dbReference>
<feature type="domain" description="SF4 helicase" evidence="13">
    <location>
        <begin position="185"/>
        <end position="458"/>
    </location>
</feature>
<keyword evidence="4 11" id="KW-0547">Nucleotide-binding</keyword>
<keyword evidence="9" id="KW-0413">Isomerase</keyword>
<dbReference type="PANTHER" id="PTHR30153:SF2">
    <property type="entry name" value="REPLICATIVE DNA HELICASE"/>
    <property type="match status" value="1"/>
</dbReference>
<dbReference type="InterPro" id="IPR036185">
    <property type="entry name" value="DNA_heli_DnaB-like_N_sf"/>
</dbReference>
<dbReference type="EMBL" id="MW412838">
    <property type="protein sequence ID" value="QSH90622.1"/>
    <property type="molecule type" value="Genomic_DNA"/>
</dbReference>
<evidence type="ECO:0000256" key="4">
    <source>
        <dbReference type="ARBA" id="ARBA00022741"/>
    </source>
</evidence>
<dbReference type="GeneID" id="67282453"/>
<sequence length="458" mass="52423">MENFNNQLEQFDPEKPLPHNLLAERTILSTLLVSTDALELALRNLKIKTFYFKNHQEIYKSIIQMYKDNIPIDILTLNSYLQDNGQLEKIGGIQFLTDLMTQIPNLVYLDDYIQLVQDKFIRRSLIKLGYAAINSAYITNIPLDQILNDVETELFTLTNIINPKNVSSNAELFANIFSELKQKSLNPTLPGISSGFYDLDSITQGFQKSDLIIVAGRPSMGKTALCLNFTLNILKSTKLPVLFFSLEMSKEQLVYRLLSSETNINGFRLKAGNLQKKEWFSLNTAIQTLSNLPLFIDDTPNPSIQAIRSKIKNILFEQNQIGLIIIDYLQLMHQQRGIYKDESRVQELSQITRSLKNIAREFKVPVIALSQLSRNVETRINKRPILSDLRESGSIEQDADLVLMLYRDNYYNLQAKADLNTVDLTELIITKQRNGPLGVVELEFDSKYTKFLNILPTQ</sequence>
<keyword evidence="6 11" id="KW-0347">Helicase</keyword>
<comment type="function">
    <text evidence="11">The main replicative DNA helicase, it participates in initiation and elongation during chromosome replication. Travels ahead of the DNA replisome, separating dsDNA into templates for DNA synthesis. A processive ATP-dependent 5'-3' DNA helicase it has DNA-dependent ATPase activity.</text>
</comment>
<evidence type="ECO:0000256" key="11">
    <source>
        <dbReference type="RuleBase" id="RU362085"/>
    </source>
</evidence>
<keyword evidence="5 11" id="KW-0378">Hydrolase</keyword>
<evidence type="ECO:0000259" key="13">
    <source>
        <dbReference type="PROSITE" id="PS51199"/>
    </source>
</evidence>
<protein>
    <recommendedName>
        <fullName evidence="11">Replicative DNA helicase</fullName>
        <ecNumber evidence="11">5.6.2.3</ecNumber>
    </recommendedName>
</protein>
<keyword evidence="2 11" id="KW-0639">Primosome</keyword>
<dbReference type="SMART" id="SM00382">
    <property type="entry name" value="AAA"/>
    <property type="match status" value="1"/>
</dbReference>
<dbReference type="InterPro" id="IPR007693">
    <property type="entry name" value="DNA_helicase_DnaB-like_N"/>
</dbReference>
<comment type="similarity">
    <text evidence="1 11">Belongs to the helicase family. DnaB subfamily.</text>
</comment>
<reference evidence="14" key="1">
    <citation type="journal article" date="2021" name="Mitochondrial DNA Part B Resour">
        <title>Complete chloroplast genome of Eucampia zodiacus (Mediophyceae, Bacillariophyta).</title>
        <authorList>
            <person name="Zhang M."/>
            <person name="Cui Z."/>
            <person name="Liu F."/>
            <person name="Chen N."/>
        </authorList>
    </citation>
    <scope>NUCLEOTIDE SEQUENCE</scope>
    <source>
        <strain evidence="14">CNS00061</strain>
    </source>
</reference>
<evidence type="ECO:0000256" key="6">
    <source>
        <dbReference type="ARBA" id="ARBA00022806"/>
    </source>
</evidence>
<keyword evidence="7 11" id="KW-0067">ATP-binding</keyword>
<keyword evidence="8 11" id="KW-0238">DNA-binding</keyword>
<dbReference type="PANTHER" id="PTHR30153">
    <property type="entry name" value="REPLICATIVE DNA HELICASE DNAB"/>
    <property type="match status" value="1"/>
</dbReference>
<dbReference type="SUPFAM" id="SSF48024">
    <property type="entry name" value="N-terminal domain of DnaB helicase"/>
    <property type="match status" value="1"/>
</dbReference>
<dbReference type="InterPro" id="IPR027417">
    <property type="entry name" value="P-loop_NTPase"/>
</dbReference>
<organism evidence="14">
    <name type="scientific">Eucampia zodiacus</name>
    <dbReference type="NCBI Taxonomy" id="444606"/>
    <lineage>
        <taxon>Eukaryota</taxon>
        <taxon>Sar</taxon>
        <taxon>Stramenopiles</taxon>
        <taxon>Ochrophyta</taxon>
        <taxon>Bacillariophyta</taxon>
        <taxon>Mediophyceae</taxon>
        <taxon>Biddulphiophycidae</taxon>
        <taxon>Hemiaulales</taxon>
        <taxon>Hemiaulaceae</taxon>
        <taxon>Eucampia</taxon>
    </lineage>
</organism>
<dbReference type="GO" id="GO:0003677">
    <property type="term" value="F:DNA binding"/>
    <property type="evidence" value="ECO:0007669"/>
    <property type="project" value="UniProtKB-UniRule"/>
</dbReference>
<dbReference type="CDD" id="cd00984">
    <property type="entry name" value="DnaB_C"/>
    <property type="match status" value="1"/>
</dbReference>
<dbReference type="GO" id="GO:0005829">
    <property type="term" value="C:cytosol"/>
    <property type="evidence" value="ECO:0007669"/>
    <property type="project" value="TreeGrafter"/>
</dbReference>
<dbReference type="PROSITE" id="PS50162">
    <property type="entry name" value="RECA_2"/>
    <property type="match status" value="1"/>
</dbReference>
<evidence type="ECO:0000256" key="2">
    <source>
        <dbReference type="ARBA" id="ARBA00022515"/>
    </source>
</evidence>
<dbReference type="PROSITE" id="PS51199">
    <property type="entry name" value="SF4_HELICASE"/>
    <property type="match status" value="1"/>
</dbReference>
<dbReference type="GO" id="GO:0043139">
    <property type="term" value="F:5'-3' DNA helicase activity"/>
    <property type="evidence" value="ECO:0007669"/>
    <property type="project" value="UniProtKB-EC"/>
</dbReference>
<keyword evidence="14" id="KW-0934">Plastid</keyword>
<dbReference type="RefSeq" id="YP_010172847.1">
    <property type="nucleotide sequence ID" value="NC_057645.1"/>
</dbReference>
<dbReference type="GO" id="GO:0016787">
    <property type="term" value="F:hydrolase activity"/>
    <property type="evidence" value="ECO:0007669"/>
    <property type="project" value="UniProtKB-KW"/>
</dbReference>
<dbReference type="GO" id="GO:0006281">
    <property type="term" value="P:DNA repair"/>
    <property type="evidence" value="ECO:0007669"/>
    <property type="project" value="InterPro"/>
</dbReference>
<keyword evidence="14" id="KW-0150">Chloroplast</keyword>
<dbReference type="InterPro" id="IPR020588">
    <property type="entry name" value="RecA_ATP-bd"/>
</dbReference>
<evidence type="ECO:0000256" key="3">
    <source>
        <dbReference type="ARBA" id="ARBA00022705"/>
    </source>
</evidence>
<dbReference type="FunFam" id="3.40.50.300:FF:001761">
    <property type="entry name" value="Replicative DNA helicase"/>
    <property type="match status" value="1"/>
</dbReference>
<dbReference type="GO" id="GO:0006269">
    <property type="term" value="P:DNA replication, synthesis of primer"/>
    <property type="evidence" value="ECO:0007669"/>
    <property type="project" value="UniProtKB-UniRule"/>
</dbReference>
<dbReference type="Pfam" id="PF03796">
    <property type="entry name" value="DnaB_C"/>
    <property type="match status" value="1"/>
</dbReference>
<dbReference type="AlphaFoldDB" id="A0A898CTZ6"/>
<evidence type="ECO:0000256" key="5">
    <source>
        <dbReference type="ARBA" id="ARBA00022801"/>
    </source>
</evidence>
<name>A0A898CTZ6_9STRA</name>
<feature type="domain" description="RecA family profile 1" evidence="12">
    <location>
        <begin position="188"/>
        <end position="372"/>
    </location>
</feature>
<dbReference type="Gene3D" id="1.10.860.10">
    <property type="entry name" value="DNAb Helicase, Chain A"/>
    <property type="match status" value="1"/>
</dbReference>
<gene>
    <name evidence="14" type="primary">dnaB</name>
</gene>
<dbReference type="GO" id="GO:0140664">
    <property type="term" value="F:ATP-dependent DNA damage sensor activity"/>
    <property type="evidence" value="ECO:0007669"/>
    <property type="project" value="InterPro"/>
</dbReference>
<evidence type="ECO:0000256" key="8">
    <source>
        <dbReference type="ARBA" id="ARBA00023125"/>
    </source>
</evidence>
<proteinExistence type="inferred from homology"/>
<dbReference type="InterPro" id="IPR003593">
    <property type="entry name" value="AAA+_ATPase"/>
</dbReference>
<dbReference type="InterPro" id="IPR007692">
    <property type="entry name" value="DNA_helicase_DnaB"/>
</dbReference>
<evidence type="ECO:0000259" key="12">
    <source>
        <dbReference type="PROSITE" id="PS50162"/>
    </source>
</evidence>
<dbReference type="InterPro" id="IPR007694">
    <property type="entry name" value="DNA_helicase_DnaB-like_C"/>
</dbReference>
<accession>A0A898CTZ6</accession>
<dbReference type="Gene3D" id="3.40.50.300">
    <property type="entry name" value="P-loop containing nucleotide triphosphate hydrolases"/>
    <property type="match status" value="1"/>
</dbReference>
<evidence type="ECO:0000256" key="10">
    <source>
        <dbReference type="ARBA" id="ARBA00048954"/>
    </source>
</evidence>
<dbReference type="NCBIfam" id="TIGR00665">
    <property type="entry name" value="DnaB"/>
    <property type="match status" value="1"/>
</dbReference>
<evidence type="ECO:0000256" key="7">
    <source>
        <dbReference type="ARBA" id="ARBA00022840"/>
    </source>
</evidence>
<dbReference type="SUPFAM" id="SSF52540">
    <property type="entry name" value="P-loop containing nucleoside triphosphate hydrolases"/>
    <property type="match status" value="1"/>
</dbReference>
<evidence type="ECO:0000313" key="14">
    <source>
        <dbReference type="EMBL" id="QSH90622.1"/>
    </source>
</evidence>
<keyword evidence="3 11" id="KW-0235">DNA replication</keyword>
<dbReference type="Pfam" id="PF00772">
    <property type="entry name" value="DnaB"/>
    <property type="match status" value="1"/>
</dbReference>
<evidence type="ECO:0000256" key="1">
    <source>
        <dbReference type="ARBA" id="ARBA00008428"/>
    </source>
</evidence>
<geneLocation type="chloroplast" evidence="14"/>
<evidence type="ECO:0000256" key="9">
    <source>
        <dbReference type="ARBA" id="ARBA00023235"/>
    </source>
</evidence>
<dbReference type="EC" id="5.6.2.3" evidence="11"/>